<name>A0A918U7H5_9ACTN</name>
<protein>
    <submittedName>
        <fullName evidence="1">Uncharacterized protein</fullName>
    </submittedName>
</protein>
<gene>
    <name evidence="1" type="ORF">GCM10010358_68710</name>
</gene>
<reference evidence="1" key="2">
    <citation type="submission" date="2020-09" db="EMBL/GenBank/DDBJ databases">
        <authorList>
            <person name="Sun Q."/>
            <person name="Ohkuma M."/>
        </authorList>
    </citation>
    <scope>NUCLEOTIDE SEQUENCE</scope>
    <source>
        <strain evidence="1">JCM 4790</strain>
    </source>
</reference>
<organism evidence="1 2">
    <name type="scientific">Streptomyces minutiscleroticus</name>
    <dbReference type="NCBI Taxonomy" id="68238"/>
    <lineage>
        <taxon>Bacteria</taxon>
        <taxon>Bacillati</taxon>
        <taxon>Actinomycetota</taxon>
        <taxon>Actinomycetes</taxon>
        <taxon>Kitasatosporales</taxon>
        <taxon>Streptomycetaceae</taxon>
        <taxon>Streptomyces</taxon>
    </lineage>
</organism>
<reference evidence="1" key="1">
    <citation type="journal article" date="2014" name="Int. J. Syst. Evol. Microbiol.">
        <title>Complete genome sequence of Corynebacterium casei LMG S-19264T (=DSM 44701T), isolated from a smear-ripened cheese.</title>
        <authorList>
            <consortium name="US DOE Joint Genome Institute (JGI-PGF)"/>
            <person name="Walter F."/>
            <person name="Albersmeier A."/>
            <person name="Kalinowski J."/>
            <person name="Ruckert C."/>
        </authorList>
    </citation>
    <scope>NUCLEOTIDE SEQUENCE</scope>
    <source>
        <strain evidence="1">JCM 4790</strain>
    </source>
</reference>
<comment type="caution">
    <text evidence="1">The sequence shown here is derived from an EMBL/GenBank/DDBJ whole genome shotgun (WGS) entry which is preliminary data.</text>
</comment>
<evidence type="ECO:0000313" key="2">
    <source>
        <dbReference type="Proteomes" id="UP000619244"/>
    </source>
</evidence>
<sequence length="131" mass="13521">MVAGAPRGELRLYVVQSGSWTLAQQSGETTISAGQFLLRRSLPLRGFEVTAGTSAQVVGCAADVLGPHAKGPELSGSLTQPEAHLLLTQAALVGDMAETLSRTGTQAARNALLEPVRGLLNQSTDSGEPSP</sequence>
<accession>A0A918U7H5</accession>
<evidence type="ECO:0000313" key="1">
    <source>
        <dbReference type="EMBL" id="GGY05547.1"/>
    </source>
</evidence>
<dbReference type="EMBL" id="BMVU01000056">
    <property type="protein sequence ID" value="GGY05547.1"/>
    <property type="molecule type" value="Genomic_DNA"/>
</dbReference>
<dbReference type="AlphaFoldDB" id="A0A918U7H5"/>
<proteinExistence type="predicted"/>
<keyword evidence="2" id="KW-1185">Reference proteome</keyword>
<dbReference type="Proteomes" id="UP000619244">
    <property type="component" value="Unassembled WGS sequence"/>
</dbReference>